<organism evidence="2 3">
    <name type="scientific">Plasmodium vivax</name>
    <name type="common">malaria parasite P. vivax</name>
    <dbReference type="NCBI Taxonomy" id="5855"/>
    <lineage>
        <taxon>Eukaryota</taxon>
        <taxon>Sar</taxon>
        <taxon>Alveolata</taxon>
        <taxon>Apicomplexa</taxon>
        <taxon>Aconoidasida</taxon>
        <taxon>Haemosporida</taxon>
        <taxon>Plasmodiidae</taxon>
        <taxon>Plasmodium</taxon>
        <taxon>Plasmodium (Plasmodium)</taxon>
    </lineage>
</organism>
<dbReference type="AlphaFoldDB" id="A0A564ZQL5"/>
<dbReference type="VEuPathDB" id="PlasmoDB:PVP01_0501400"/>
<dbReference type="VEuPathDB" id="PlasmoDB:PVX_026190"/>
<evidence type="ECO:0000313" key="3">
    <source>
        <dbReference type="Proteomes" id="UP000220605"/>
    </source>
</evidence>
<dbReference type="EMBL" id="LT635616">
    <property type="protein sequence ID" value="VUZ93909.1"/>
    <property type="molecule type" value="Genomic_DNA"/>
</dbReference>
<name>A0A564ZQL5_PLAVI</name>
<proteinExistence type="predicted"/>
<dbReference type="InterPro" id="IPR008780">
    <property type="entry name" value="Plasmodium_Vir"/>
</dbReference>
<feature type="region of interest" description="Disordered" evidence="1">
    <location>
        <begin position="236"/>
        <end position="275"/>
    </location>
</feature>
<evidence type="ECO:0000313" key="2">
    <source>
        <dbReference type="EMBL" id="VUZ93909.1"/>
    </source>
</evidence>
<reference evidence="3" key="1">
    <citation type="submission" date="2016-07" db="EMBL/GenBank/DDBJ databases">
        <authorList>
            <consortium name="Pathogen Informatics"/>
        </authorList>
    </citation>
    <scope>NUCLEOTIDE SEQUENCE [LARGE SCALE GENOMIC DNA]</scope>
</reference>
<gene>
    <name evidence="2" type="ORF">PVP01_0501400</name>
</gene>
<dbReference type="Proteomes" id="UP000220605">
    <property type="component" value="Chromosome 5"/>
</dbReference>
<dbReference type="VEuPathDB" id="PlasmoDB:PVW1_140083300"/>
<sequence length="339" mass="38998">MVGALSEDLDINSIELRSKDIYNIINKDHDDLSKYSTHCESISWPKNGEEAKVICKKYLRYLDTSNILNIQNATYDICILLNYWIYEKLNEIFPDEESSDKIDIAFGNFQHIWNELYNYSGNTTHNKCKPDFNLVKHSDWEKRKELYEYYIDYPTFNGLILFDQSKCKAYYEYIKKKEELYEHFEKESLSSGYDRPEFYIRSKEYIPEKVLPDLICHNQILADKAAAAKLSPKGYTLDDQEAEPGLGPRGDSLGFSRPSADTLNPKSTPETSGFGTKVSHTVLGAAPVLLTATMLYRIRRLGGGRTNSMNTMDTFSPYTPETGDMFSDESANYISYQPM</sequence>
<dbReference type="VEuPathDB" id="PlasmoDB:PVPAM_070006300"/>
<feature type="compositionally biased region" description="Polar residues" evidence="1">
    <location>
        <begin position="259"/>
        <end position="274"/>
    </location>
</feature>
<dbReference type="Pfam" id="PF05795">
    <property type="entry name" value="Plasmodium_Vir"/>
    <property type="match status" value="1"/>
</dbReference>
<evidence type="ECO:0000256" key="1">
    <source>
        <dbReference type="SAM" id="MobiDB-lite"/>
    </source>
</evidence>
<accession>A0A564ZQL5</accession>
<protein>
    <submittedName>
        <fullName evidence="2">VIR protein</fullName>
    </submittedName>
</protein>